<evidence type="ECO:0000313" key="4">
    <source>
        <dbReference type="Proteomes" id="UP000233414"/>
    </source>
</evidence>
<feature type="domain" description="TraG P-loop" evidence="2">
    <location>
        <begin position="268"/>
        <end position="572"/>
    </location>
</feature>
<dbReference type="Gene3D" id="3.40.50.300">
    <property type="entry name" value="P-loop containing nucleotide triphosphate hydrolases"/>
    <property type="match status" value="1"/>
</dbReference>
<dbReference type="PANTHER" id="PTHR30121:SF6">
    <property type="entry name" value="SLR6007 PROTEIN"/>
    <property type="match status" value="1"/>
</dbReference>
<gene>
    <name evidence="3" type="ORF">CVV26_03330</name>
</gene>
<name>A0A2N1UMQ7_9BACT</name>
<dbReference type="SUPFAM" id="SSF52540">
    <property type="entry name" value="P-loop containing nucleoside triphosphate hydrolases"/>
    <property type="match status" value="1"/>
</dbReference>
<dbReference type="AlphaFoldDB" id="A0A2N1UMQ7"/>
<dbReference type="Gene3D" id="1.10.8.730">
    <property type="match status" value="1"/>
</dbReference>
<evidence type="ECO:0000313" key="3">
    <source>
        <dbReference type="EMBL" id="PKL72018.1"/>
    </source>
</evidence>
<organism evidence="3 4">
    <name type="scientific">Candidatus Kuenenbacteria bacterium HGW-Kuenenbacteria-1</name>
    <dbReference type="NCBI Taxonomy" id="2013812"/>
    <lineage>
        <taxon>Bacteria</taxon>
        <taxon>Candidatus Kueneniibacteriota</taxon>
    </lineage>
</organism>
<dbReference type="InterPro" id="IPR043964">
    <property type="entry name" value="P-loop_TraG"/>
</dbReference>
<dbReference type="Pfam" id="PF19044">
    <property type="entry name" value="P-loop_TraG"/>
    <property type="match status" value="1"/>
</dbReference>
<evidence type="ECO:0000259" key="2">
    <source>
        <dbReference type="Pfam" id="PF19044"/>
    </source>
</evidence>
<dbReference type="NCBIfam" id="NF045971">
    <property type="entry name" value="conju_CD1110"/>
    <property type="match status" value="1"/>
</dbReference>
<dbReference type="Proteomes" id="UP000233414">
    <property type="component" value="Unassembled WGS sequence"/>
</dbReference>
<dbReference type="EMBL" id="PGYQ01000021">
    <property type="protein sequence ID" value="PKL72018.1"/>
    <property type="molecule type" value="Genomic_DNA"/>
</dbReference>
<feature type="coiled-coil region" evidence="1">
    <location>
        <begin position="115"/>
        <end position="163"/>
    </location>
</feature>
<sequence length="623" mass="70363">MAIRPSKIKDLELEKKPLVLDNNNEEIKKDEDEEVVLEAEKVYREGVVSIKDLIAPTIFRVAPSYVQINQTYARTLFVTTYPRFISIGWFIPILNFNAPLDISMFFYPVDSAVILKQLRNKTGALQAQLSALSDKGAARDPMLEQALADVERLRDEITQDVERFFQYALYVTVYAETEKKLDELTEKIEGIFGTRLIYTRRAQYQTEQGFNSTLPLGDDEIGVSFNLNSSPCAASFPFMSSELSSESGILYGINRHNNSLILFDRFSLQNANMVVFATSGAGKSYAVKLEVLRSLMIGINIIIIDPEMEYKHLCDAVGGTYINVSLSSENKINPFDLPRPLSKETSVTDIIRSAVITLKGLLRLMLGKITSQEDSIIDRALLETYNRKDITAEADLSGIEPPIMKDFQEVLEGIVGAEDILLKLKKYTEGTFAGLLNNSTNIDTKNQLVVFSVRDLEDELRPIGIYLIINYIWNTVRSEVKKRILIVDEAWWLMQHEDSAKFIYALVKRCRKYYLGVTTINQDVNDFLNSQYGQAIVTNSALQLLLKQSPAAIETIAKTFMLTQGEKYLLLDCELGEGIFFAGAKHVAIKILASYLEDQLITSDPRQLLEIEEAKREFDESIG</sequence>
<dbReference type="PANTHER" id="PTHR30121">
    <property type="entry name" value="UNCHARACTERIZED PROTEIN YJGR-RELATED"/>
    <property type="match status" value="1"/>
</dbReference>
<dbReference type="InterPro" id="IPR051162">
    <property type="entry name" value="T4SS_component"/>
</dbReference>
<reference evidence="3 4" key="1">
    <citation type="journal article" date="2017" name="ISME J.">
        <title>Potential for microbial H2 and metal transformations associated with novel bacteria and archaea in deep terrestrial subsurface sediments.</title>
        <authorList>
            <person name="Hernsdorf A.W."/>
            <person name="Amano Y."/>
            <person name="Miyakawa K."/>
            <person name="Ise K."/>
            <person name="Suzuki Y."/>
            <person name="Anantharaman K."/>
            <person name="Probst A."/>
            <person name="Burstein D."/>
            <person name="Thomas B.C."/>
            <person name="Banfield J.F."/>
        </authorList>
    </citation>
    <scope>NUCLEOTIDE SEQUENCE [LARGE SCALE GENOMIC DNA]</scope>
    <source>
        <strain evidence="3">HGW-Kuenenbacteria-1</strain>
    </source>
</reference>
<protein>
    <submittedName>
        <fullName evidence="3">Conjugal transfer protein TraC</fullName>
    </submittedName>
</protein>
<evidence type="ECO:0000256" key="1">
    <source>
        <dbReference type="SAM" id="Coils"/>
    </source>
</evidence>
<dbReference type="InterPro" id="IPR027417">
    <property type="entry name" value="P-loop_NTPase"/>
</dbReference>
<keyword evidence="1" id="KW-0175">Coiled coil</keyword>
<proteinExistence type="predicted"/>
<comment type="caution">
    <text evidence="3">The sequence shown here is derived from an EMBL/GenBank/DDBJ whole genome shotgun (WGS) entry which is preliminary data.</text>
</comment>
<accession>A0A2N1UMQ7</accession>